<evidence type="ECO:0000256" key="5">
    <source>
        <dbReference type="ARBA" id="ARBA00022734"/>
    </source>
</evidence>
<dbReference type="GO" id="GO:0005737">
    <property type="term" value="C:cytoplasm"/>
    <property type="evidence" value="ECO:0007669"/>
    <property type="project" value="TreeGrafter"/>
</dbReference>
<dbReference type="GO" id="GO:0005509">
    <property type="term" value="F:calcium ion binding"/>
    <property type="evidence" value="ECO:0007669"/>
    <property type="project" value="InterPro"/>
</dbReference>
<keyword evidence="3 9" id="KW-0812">Transmembrane</keyword>
<evidence type="ECO:0000256" key="2">
    <source>
        <dbReference type="ARBA" id="ARBA00022536"/>
    </source>
</evidence>
<dbReference type="AlphaFoldDB" id="A0AAE0VJQ7"/>
<evidence type="ECO:0000313" key="12">
    <source>
        <dbReference type="Proteomes" id="UP001195483"/>
    </source>
</evidence>
<organism evidence="11 12">
    <name type="scientific">Potamilus streckersoni</name>
    <dbReference type="NCBI Taxonomy" id="2493646"/>
    <lineage>
        <taxon>Eukaryota</taxon>
        <taxon>Metazoa</taxon>
        <taxon>Spiralia</taxon>
        <taxon>Lophotrochozoa</taxon>
        <taxon>Mollusca</taxon>
        <taxon>Bivalvia</taxon>
        <taxon>Autobranchia</taxon>
        <taxon>Heteroconchia</taxon>
        <taxon>Palaeoheterodonta</taxon>
        <taxon>Unionida</taxon>
        <taxon>Unionoidea</taxon>
        <taxon>Unionidae</taxon>
        <taxon>Ambleminae</taxon>
        <taxon>Lampsilini</taxon>
        <taxon>Potamilus</taxon>
    </lineage>
</organism>
<keyword evidence="4" id="KW-0732">Signal</keyword>
<keyword evidence="5" id="KW-0430">Lectin</keyword>
<evidence type="ECO:0000256" key="1">
    <source>
        <dbReference type="ARBA" id="ARBA00004479"/>
    </source>
</evidence>
<dbReference type="InterPro" id="IPR002049">
    <property type="entry name" value="LE_dom"/>
</dbReference>
<evidence type="ECO:0000256" key="9">
    <source>
        <dbReference type="SAM" id="Phobius"/>
    </source>
</evidence>
<dbReference type="Gene3D" id="2.10.25.10">
    <property type="entry name" value="Laminin"/>
    <property type="match status" value="1"/>
</dbReference>
<accession>A0AAE0VJQ7</accession>
<gene>
    <name evidence="11" type="ORF">CHS0354_033348</name>
</gene>
<evidence type="ECO:0000256" key="8">
    <source>
        <dbReference type="ARBA" id="ARBA00023157"/>
    </source>
</evidence>
<dbReference type="InterPro" id="IPR049883">
    <property type="entry name" value="NOTCH1_EGF-like"/>
</dbReference>
<reference evidence="11" key="3">
    <citation type="submission" date="2023-05" db="EMBL/GenBank/DDBJ databases">
        <authorList>
            <person name="Smith C.H."/>
        </authorList>
    </citation>
    <scope>NUCLEOTIDE SEQUENCE</scope>
    <source>
        <strain evidence="11">CHS0354</strain>
        <tissue evidence="11">Mantle</tissue>
    </source>
</reference>
<dbReference type="Pfam" id="PF07645">
    <property type="entry name" value="EGF_CA"/>
    <property type="match status" value="1"/>
</dbReference>
<evidence type="ECO:0000256" key="6">
    <source>
        <dbReference type="ARBA" id="ARBA00022989"/>
    </source>
</evidence>
<dbReference type="InterPro" id="IPR001881">
    <property type="entry name" value="EGF-like_Ca-bd_dom"/>
</dbReference>
<comment type="subcellular location">
    <subcellularLocation>
        <location evidence="1">Membrane</location>
        <topology evidence="1">Single-pass type I membrane protein</topology>
    </subcellularLocation>
</comment>
<evidence type="ECO:0000256" key="4">
    <source>
        <dbReference type="ARBA" id="ARBA00022729"/>
    </source>
</evidence>
<comment type="caution">
    <text evidence="11">The sequence shown here is derived from an EMBL/GenBank/DDBJ whole genome shotgun (WGS) entry which is preliminary data.</text>
</comment>
<keyword evidence="6 9" id="KW-1133">Transmembrane helix</keyword>
<dbReference type="SMART" id="SM00179">
    <property type="entry name" value="EGF_CA"/>
    <property type="match status" value="1"/>
</dbReference>
<evidence type="ECO:0000256" key="3">
    <source>
        <dbReference type="ARBA" id="ARBA00022692"/>
    </source>
</evidence>
<name>A0AAE0VJQ7_9BIVA</name>
<dbReference type="PANTHER" id="PTHR14789">
    <property type="entry name" value="CHONDROLECTIN VARIANT CHODLFDELTAE"/>
    <property type="match status" value="1"/>
</dbReference>
<dbReference type="EMBL" id="JAEAOA010001954">
    <property type="protein sequence ID" value="KAK3579270.1"/>
    <property type="molecule type" value="Genomic_DNA"/>
</dbReference>
<reference evidence="11" key="1">
    <citation type="journal article" date="2021" name="Genome Biol. Evol.">
        <title>A High-Quality Reference Genome for a Parasitic Bivalve with Doubly Uniparental Inheritance (Bivalvia: Unionida).</title>
        <authorList>
            <person name="Smith C.H."/>
        </authorList>
    </citation>
    <scope>NUCLEOTIDE SEQUENCE</scope>
    <source>
        <strain evidence="11">CHS0354</strain>
    </source>
</reference>
<sequence length="398" mass="44404">MCSCNISNSLTVNQTCDRINGTCFCKEGWMGADCNQDINECESEPAVCQKIKNSGCYNIEGSFKCLCHMGYKPDGNGGCVEDVQQNTTPIPVELYAGYTSITISITLNFKLPTSMDIKVPENYAKMEREAKISLSEFYISTMGQMFQQIIIQSIRQGSLIVNYRIICKKSDETILKLAEANADLATGNITLASQECTALGLTVGEKQLLVGGSSSDKLCNSYLSVAGECASGYECVISNSRPRCSPVKKQDDFDLYVPIGIGAAFFVLLCLVIAVVIIRSKRPEVKRLPEEVRRKSGPDFNQTWNLKHSKTAEDAPKWISVQTNDIYRSTHLDDASNRYVDFNLLGHRNFNERDAIGMNHYDMPGPSHEYETIPPTKAYRIKRPKVYGLVNRSYDNQM</sequence>
<dbReference type="CDD" id="cd00055">
    <property type="entry name" value="EGF_Lam"/>
    <property type="match status" value="1"/>
</dbReference>
<evidence type="ECO:0000313" key="11">
    <source>
        <dbReference type="EMBL" id="KAK3579270.1"/>
    </source>
</evidence>
<dbReference type="Proteomes" id="UP001195483">
    <property type="component" value="Unassembled WGS sequence"/>
</dbReference>
<dbReference type="GO" id="GO:0016020">
    <property type="term" value="C:membrane"/>
    <property type="evidence" value="ECO:0007669"/>
    <property type="project" value="UniProtKB-SubCell"/>
</dbReference>
<dbReference type="SUPFAM" id="SSF57196">
    <property type="entry name" value="EGF/Laminin"/>
    <property type="match status" value="1"/>
</dbReference>
<feature type="domain" description="EGF-like calcium-binding" evidence="10">
    <location>
        <begin position="37"/>
        <end position="80"/>
    </location>
</feature>
<feature type="transmembrane region" description="Helical" evidence="9">
    <location>
        <begin position="255"/>
        <end position="278"/>
    </location>
</feature>
<reference evidence="11" key="2">
    <citation type="journal article" date="2021" name="Genome Biol. Evol.">
        <title>Developing a high-quality reference genome for a parasitic bivalve with doubly uniparental inheritance (Bivalvia: Unionida).</title>
        <authorList>
            <person name="Smith C.H."/>
        </authorList>
    </citation>
    <scope>NUCLEOTIDE SEQUENCE</scope>
    <source>
        <strain evidence="11">CHS0354</strain>
        <tissue evidence="11">Mantle</tissue>
    </source>
</reference>
<dbReference type="InterPro" id="IPR000152">
    <property type="entry name" value="EGF-type_Asp/Asn_hydroxyl_site"/>
</dbReference>
<keyword evidence="2" id="KW-0245">EGF-like domain</keyword>
<proteinExistence type="predicted"/>
<dbReference type="PROSITE" id="PS01187">
    <property type="entry name" value="EGF_CA"/>
    <property type="match status" value="1"/>
</dbReference>
<keyword evidence="8" id="KW-1015">Disulfide bond</keyword>
<protein>
    <recommendedName>
        <fullName evidence="10">EGF-like calcium-binding domain-containing protein</fullName>
    </recommendedName>
</protein>
<dbReference type="GO" id="GO:0030246">
    <property type="term" value="F:carbohydrate binding"/>
    <property type="evidence" value="ECO:0007669"/>
    <property type="project" value="UniProtKB-KW"/>
</dbReference>
<dbReference type="InterPro" id="IPR051505">
    <property type="entry name" value="C-type_lectin_domain"/>
</dbReference>
<keyword evidence="12" id="KW-1185">Reference proteome</keyword>
<dbReference type="CDD" id="cd00054">
    <property type="entry name" value="EGF_CA"/>
    <property type="match status" value="1"/>
</dbReference>
<dbReference type="PANTHER" id="PTHR14789:SF1">
    <property type="entry name" value="CHONDROLECTIN"/>
    <property type="match status" value="1"/>
</dbReference>
<evidence type="ECO:0000256" key="7">
    <source>
        <dbReference type="ARBA" id="ARBA00023136"/>
    </source>
</evidence>
<evidence type="ECO:0000259" key="10">
    <source>
        <dbReference type="SMART" id="SM00179"/>
    </source>
</evidence>
<dbReference type="GO" id="GO:0050772">
    <property type="term" value="P:positive regulation of axonogenesis"/>
    <property type="evidence" value="ECO:0007669"/>
    <property type="project" value="TreeGrafter"/>
</dbReference>
<keyword evidence="7 9" id="KW-0472">Membrane</keyword>
<dbReference type="InterPro" id="IPR018097">
    <property type="entry name" value="EGF_Ca-bd_CS"/>
</dbReference>
<dbReference type="PROSITE" id="PS00010">
    <property type="entry name" value="ASX_HYDROXYL"/>
    <property type="match status" value="1"/>
</dbReference>